<sequence>MIKNIFNEYLKHYDNKNFGYEKNDTNISSKEHYNEYISDWRWFSIKCERIIESELNKKHLQKNEKNEYKNNITEIDNISTFRSFFPKILLNAYSRYSNPKKFFDNLIIQKFNAIVFFCDASGFSSLAEQLDKKINGAELLGNCLNKFFNILIKIIDSWEGDIIKFSGDAVMVIWPLNAKMKKKSKKKKKETKLVVKKGIEVGTQKSGTNSNEINSSEINSSEINNSEKNVNERDADEMKIKRMHQIRRMSLLALGCCMNIHKFLNKFPTPIENKYLKVHIAITYGKVNFLQVGNILNKRDYILSGKPLEEIGLGESLAKDGETVISYSFYKNIKDKIEIKETCKKKYYLLIGIKEKLDINKLKENCYEQDENFIKNNNDKKNVNVCKNFDLLLKSFIPDIVYRKLSIGYNIFFNETRKVTIIFVSVKDVDTSTMTGIYSTHSIMKLTQKAVFTMEGTINKFIFDDKGILILIMFGLPPLYHSDDSIRALLTCFRLIDGLKSLKLNGSIGVSTGKIWCGIVGNKIRKEYTALGDSVNIAARLCCKAGNKEIYVDENTYNNCKHFIIFQSLISIKVKGKNKSIKIYSPIGTINKKGNNIDYNDLFILDYFTDKELLDNEMAESLDSAKEIEYDQKKWEKKNGKKSGKKNGKKGGKKDGKNDDDSDGDSDSDDDKLANGYEEVTDFNFVNNNFLLIYYKHKFKDRINDLLNRKDCLYYLKTNKETQNNSDKNKKNIYNEEQCICNNNLNSNCFKCNKIYSLSPYYFLKRELYIDYKTHTGPLFIHEYYDPLFFYFKEIYNIGGVLFLEGNEHLGIFEFIKLIKKKLKNFKIFNIGNMPNSLYINITNSLLPWKMLCNDLTSMWKLCNTRKKYLYFNNVDNYNILKEITHPSYHWFLKCMSNIIDDLYIPDTCLKKETKKINKIFDTKTINNITQIESLNGTHYYENRKNGRTFCNKLVKNMRKFFFNSSLEIQNDDQHKNKSNILSNNTNCVINNKKKKKKKKIKGIQNENTDDSILYSPSSSEDINMASANMANVNMTNINSDYILKNDMKENRIGIINCMIYNFSLYEHTFIIFNYRSGTSLNISIEEHAWRICKNISKLAIYKRKKIVKNFHKNLKNWRKNHCRMCNFCKGIGEINFVNSNQIYDNDNDNDNDIGMSSSSSCFDLSNYHVNISESISNKINNLSNGENIILKNEEKDKIYLNNNNNNNNNASHNLLKEENEKNIFQLFKEQKLENQNKKTNMFYKTIYPNIQDNILLYIAQQKAKQETIKREYDMQIKKYAELNKMNNINCDNIKQNENIFNFYKSKQSNLCNPIFKPKNKPLIFLFVNGAKNNDNVKELKKMKKYAKECNGYIKLEKFNKNDLYNFVSLCLNINVDKISEELINYLNKICFGFPKFVQYTLFYLLKNKYIKLYKIPNVHEKINDQLHNNVGLSTNIYKYTDIEKINFISKKNNNSNNTFSSFKKNEQNFIKNCKTPQNMISYYYINKASQNIIREQNKFLNFTLYQETNSTLINSDYSNCDQQTEKNKNENNKSENLYKIEMEIVKDLNNAALVPRLIAYCMFMIDSLSEEDQLLAKLCSFFKDKFNIKKMECIYPKPLSRSELKKIIVNLVKKNVFQVCDDNNNNKSNTPPKKNNVNSIHNINFIYRHVYNKVDSISANRKPIHLIFSTKSDISEDNIFFRITNYALKKVLNELMENEEKKYIQTIYKKYIED</sequence>
<feature type="compositionally biased region" description="Acidic residues" evidence="1">
    <location>
        <begin position="660"/>
        <end position="670"/>
    </location>
</feature>
<dbReference type="GO" id="GO:0035556">
    <property type="term" value="P:intracellular signal transduction"/>
    <property type="evidence" value="ECO:0007669"/>
    <property type="project" value="InterPro"/>
</dbReference>
<dbReference type="CDD" id="cd07302">
    <property type="entry name" value="CHD"/>
    <property type="match status" value="1"/>
</dbReference>
<evidence type="ECO:0000259" key="2">
    <source>
        <dbReference type="PROSITE" id="PS50125"/>
    </source>
</evidence>
<dbReference type="Pfam" id="PF00211">
    <property type="entry name" value="Guanylate_cyc"/>
    <property type="match status" value="1"/>
</dbReference>
<evidence type="ECO:0000313" key="4">
    <source>
        <dbReference type="Proteomes" id="UP000072874"/>
    </source>
</evidence>
<dbReference type="GO" id="GO:0009190">
    <property type="term" value="P:cyclic nucleotide biosynthetic process"/>
    <property type="evidence" value="ECO:0007669"/>
    <property type="project" value="InterPro"/>
</dbReference>
<dbReference type="Gene3D" id="3.30.70.1230">
    <property type="entry name" value="Nucleotide cyclase"/>
    <property type="match status" value="2"/>
</dbReference>
<dbReference type="EMBL" id="LM993666">
    <property type="protein sequence ID" value="VTZ80109.1"/>
    <property type="molecule type" value="Genomic_DNA"/>
</dbReference>
<dbReference type="InterPro" id="IPR001054">
    <property type="entry name" value="A/G_cyclase"/>
</dbReference>
<dbReference type="KEGG" id="pyo:PY17X_1231100"/>
<feature type="compositionally biased region" description="Basic residues" evidence="1">
    <location>
        <begin position="639"/>
        <end position="652"/>
    </location>
</feature>
<dbReference type="PANTHER" id="PTHR47455">
    <property type="entry name" value="ADENYLYL CYCLASE BETA"/>
    <property type="match status" value="1"/>
</dbReference>
<evidence type="ECO:0000256" key="1">
    <source>
        <dbReference type="SAM" id="MobiDB-lite"/>
    </source>
</evidence>
<gene>
    <name evidence="3" type="ORF">PY17X_1231100</name>
</gene>
<dbReference type="SUPFAM" id="SSF55073">
    <property type="entry name" value="Nucleotide cyclase"/>
    <property type="match status" value="2"/>
</dbReference>
<evidence type="ECO:0000313" key="3">
    <source>
        <dbReference type="EMBL" id="VTZ80109.1"/>
    </source>
</evidence>
<protein>
    <submittedName>
        <fullName evidence="3">Adenylyl cyclase beta, putative</fullName>
    </submittedName>
</protein>
<dbReference type="RefSeq" id="XP_022812672.1">
    <property type="nucleotide sequence ID" value="XM_022956828.1"/>
</dbReference>
<accession>A0A4V0KQZ9</accession>
<dbReference type="VEuPathDB" id="PlasmoDB:Py17XNL_001205166"/>
<reference evidence="3 4" key="1">
    <citation type="journal article" date="2014" name="BMC Biol.">
        <title>A comprehensive evaluation of rodent malaria parasite genomes and gene expression.</title>
        <authorList>
            <person name="Otto T.D."/>
            <person name="Bohme U."/>
            <person name="Jackson A.P."/>
            <person name="Hunt M."/>
            <person name="Franke-Fayard B."/>
            <person name="Hoeijmakers W.A."/>
            <person name="Religa A.A."/>
            <person name="Robertson L."/>
            <person name="Sanders M."/>
            <person name="Ogun S.A."/>
            <person name="Cunningham D."/>
            <person name="Erhart A."/>
            <person name="Billker O."/>
            <person name="Khan S.M."/>
            <person name="Stunnenberg H.G."/>
            <person name="Langhorne J."/>
            <person name="Holder A.A."/>
            <person name="Waters A.P."/>
            <person name="Newbold C.I."/>
            <person name="Pain A."/>
            <person name="Berriman M."/>
            <person name="Janse C.J."/>
        </authorList>
    </citation>
    <scope>NUCLEOTIDE SEQUENCE [LARGE SCALE GENOMIC DNA]</scope>
    <source>
        <strain evidence="3 4">17X</strain>
    </source>
</reference>
<dbReference type="GeneID" id="3800195"/>
<dbReference type="Proteomes" id="UP000072874">
    <property type="component" value="Chromosome 12"/>
</dbReference>
<name>A0A4V0KQZ9_PLAYE</name>
<feature type="domain" description="Guanylate cyclase" evidence="2">
    <location>
        <begin position="114"/>
        <end position="173"/>
    </location>
</feature>
<dbReference type="InterPro" id="IPR029787">
    <property type="entry name" value="Nucleotide_cyclase"/>
</dbReference>
<dbReference type="VEuPathDB" id="PlasmoDB:PY07180"/>
<feature type="region of interest" description="Disordered" evidence="1">
    <location>
        <begin position="636"/>
        <end position="671"/>
    </location>
</feature>
<dbReference type="OMA" id="DIHDDNH"/>
<feature type="domain" description="Guanylate cyclase" evidence="2">
    <location>
        <begin position="467"/>
        <end position="542"/>
    </location>
</feature>
<dbReference type="OrthoDB" id="194468at2759"/>
<dbReference type="VEuPathDB" id="PlasmoDB:PY17X_1231100"/>
<organism evidence="3 4">
    <name type="scientific">Plasmodium yoelii</name>
    <dbReference type="NCBI Taxonomy" id="5861"/>
    <lineage>
        <taxon>Eukaryota</taxon>
        <taxon>Sar</taxon>
        <taxon>Alveolata</taxon>
        <taxon>Apicomplexa</taxon>
        <taxon>Aconoidasida</taxon>
        <taxon>Haemosporida</taxon>
        <taxon>Plasmodiidae</taxon>
        <taxon>Plasmodium</taxon>
        <taxon>Plasmodium (Vinckeia)</taxon>
    </lineage>
</organism>
<dbReference type="PROSITE" id="PS50125">
    <property type="entry name" value="GUANYLATE_CYCLASE_2"/>
    <property type="match status" value="2"/>
</dbReference>
<dbReference type="VEuPathDB" id="PlasmoDB:PYYM_1230300"/>
<proteinExistence type="predicted"/>
<dbReference type="VEuPathDB" id="PlasmoDB:PY06195"/>
<dbReference type="PANTHER" id="PTHR47455:SF1">
    <property type="entry name" value="GUANYLATE CYCLASE DOMAIN-CONTAINING PROTEIN"/>
    <property type="match status" value="1"/>
</dbReference>